<evidence type="ECO:0000313" key="1">
    <source>
        <dbReference type="EMBL" id="MBW81579.1"/>
    </source>
</evidence>
<organism evidence="1">
    <name type="scientific">Rhizophora mucronata</name>
    <name type="common">Asiatic mangrove</name>
    <dbReference type="NCBI Taxonomy" id="61149"/>
    <lineage>
        <taxon>Eukaryota</taxon>
        <taxon>Viridiplantae</taxon>
        <taxon>Streptophyta</taxon>
        <taxon>Embryophyta</taxon>
        <taxon>Tracheophyta</taxon>
        <taxon>Spermatophyta</taxon>
        <taxon>Magnoliopsida</taxon>
        <taxon>eudicotyledons</taxon>
        <taxon>Gunneridae</taxon>
        <taxon>Pentapetalae</taxon>
        <taxon>rosids</taxon>
        <taxon>fabids</taxon>
        <taxon>Malpighiales</taxon>
        <taxon>Rhizophoraceae</taxon>
        <taxon>Rhizophora</taxon>
    </lineage>
</organism>
<name>A0A2P2IK43_RHIMU</name>
<protein>
    <submittedName>
        <fullName evidence="1">Uncharacterized protein</fullName>
    </submittedName>
</protein>
<sequence length="15" mass="1622">MGHCFRPSGNRGSLC</sequence>
<reference evidence="1" key="1">
    <citation type="submission" date="2018-02" db="EMBL/GenBank/DDBJ databases">
        <title>Rhizophora mucronata_Transcriptome.</title>
        <authorList>
            <person name="Meera S.P."/>
            <person name="Sreeshan A."/>
            <person name="Augustine A."/>
        </authorList>
    </citation>
    <scope>NUCLEOTIDE SEQUENCE</scope>
    <source>
        <tissue evidence="1">Leaf</tissue>
    </source>
</reference>
<dbReference type="EMBL" id="GGEC01001096">
    <property type="protein sequence ID" value="MBW81579.1"/>
    <property type="molecule type" value="Transcribed_RNA"/>
</dbReference>
<accession>A0A2P2IK43</accession>
<proteinExistence type="predicted"/>